<evidence type="ECO:0000313" key="1">
    <source>
        <dbReference type="EMBL" id="CCY78420.1"/>
    </source>
</evidence>
<sequence>MRHKLNGRKIITLIVFLVILSCMILSGCSDEDWASCEEKTEEVSIKLDNSIFDLAQCKDELKNVCNKYAKDLSLVHAEYIFFKDKDSQAIISMSKLYERGEVGYTKLCELYVDIESNTVTKIIYYDGISKLVDPYGPELDEIIVNRADKLYDDYMKDNEDMDKLHLSYYYDRINIGGYDKTEKRILKKTLGIQ</sequence>
<accession>R5LH17</accession>
<dbReference type="PROSITE" id="PS51257">
    <property type="entry name" value="PROKAR_LIPOPROTEIN"/>
    <property type="match status" value="1"/>
</dbReference>
<dbReference type="EMBL" id="CAYU010000107">
    <property type="protein sequence ID" value="CCY78420.1"/>
    <property type="molecule type" value="Genomic_DNA"/>
</dbReference>
<evidence type="ECO:0008006" key="3">
    <source>
        <dbReference type="Google" id="ProtNLM"/>
    </source>
</evidence>
<evidence type="ECO:0000313" key="2">
    <source>
        <dbReference type="Proteomes" id="UP000018300"/>
    </source>
</evidence>
<proteinExistence type="predicted"/>
<protein>
    <recommendedName>
        <fullName evidence="3">Lipoprotein</fullName>
    </recommendedName>
</protein>
<dbReference type="AlphaFoldDB" id="R5LH17"/>
<gene>
    <name evidence="1" type="ORF">BN569_01313</name>
</gene>
<comment type="caution">
    <text evidence="1">The sequence shown here is derived from an EMBL/GenBank/DDBJ whole genome shotgun (WGS) entry which is preliminary data.</text>
</comment>
<organism evidence="1 2">
    <name type="scientific">Eshraghiella crossota CAG:259</name>
    <dbReference type="NCBI Taxonomy" id="1263062"/>
    <lineage>
        <taxon>Bacteria</taxon>
        <taxon>Bacillati</taxon>
        <taxon>Bacillota</taxon>
        <taxon>Clostridia</taxon>
        <taxon>Lachnospirales</taxon>
        <taxon>Lachnospiraceae</taxon>
        <taxon>Eshraghiella</taxon>
    </lineage>
</organism>
<reference evidence="1" key="1">
    <citation type="submission" date="2012-11" db="EMBL/GenBank/DDBJ databases">
        <title>Dependencies among metagenomic species, viruses, plasmids and units of genetic variation.</title>
        <authorList>
            <person name="Nielsen H.B."/>
            <person name="Almeida M."/>
            <person name="Juncker A.S."/>
            <person name="Rasmussen S."/>
            <person name="Li J."/>
            <person name="Sunagawa S."/>
            <person name="Plichta D."/>
            <person name="Gautier L."/>
            <person name="Le Chatelier E."/>
            <person name="Peletier E."/>
            <person name="Bonde I."/>
            <person name="Nielsen T."/>
            <person name="Manichanh C."/>
            <person name="Arumugam M."/>
            <person name="Batto J."/>
            <person name="Santos M.B.Q.D."/>
            <person name="Blom N."/>
            <person name="Borruel N."/>
            <person name="Burgdorf K.S."/>
            <person name="Boumezbeur F."/>
            <person name="Casellas F."/>
            <person name="Dore J."/>
            <person name="Guarner F."/>
            <person name="Hansen T."/>
            <person name="Hildebrand F."/>
            <person name="Kaas R.S."/>
            <person name="Kennedy S."/>
            <person name="Kristiansen K."/>
            <person name="Kultima J.R."/>
            <person name="Leonard P."/>
            <person name="Levenez F."/>
            <person name="Lund O."/>
            <person name="Moumen B."/>
            <person name="Le Paslier D."/>
            <person name="Pons N."/>
            <person name="Pedersen O."/>
            <person name="Prifti E."/>
            <person name="Qin J."/>
            <person name="Raes J."/>
            <person name="Tap J."/>
            <person name="Tims S."/>
            <person name="Ussery D.W."/>
            <person name="Yamada T."/>
            <person name="MetaHit consortium"/>
            <person name="Renault P."/>
            <person name="Sicheritz-Ponten T."/>
            <person name="Bork P."/>
            <person name="Wang J."/>
            <person name="Brunak S."/>
            <person name="Ehrlich S.D."/>
        </authorList>
    </citation>
    <scope>NUCLEOTIDE SEQUENCE [LARGE SCALE GENOMIC DNA]</scope>
</reference>
<name>R5LH17_9FIRM</name>
<dbReference type="Proteomes" id="UP000018300">
    <property type="component" value="Unassembled WGS sequence"/>
</dbReference>